<dbReference type="Pfam" id="PF00171">
    <property type="entry name" value="Aldedh"/>
    <property type="match status" value="1"/>
</dbReference>
<comment type="similarity">
    <text evidence="1 3">Belongs to the aldehyde dehydrogenase family.</text>
</comment>
<dbReference type="EMBL" id="DF974269">
    <property type="protein sequence ID" value="GAU46973.1"/>
    <property type="molecule type" value="Genomic_DNA"/>
</dbReference>
<keyword evidence="3" id="KW-0560">Oxidoreductase</keyword>
<evidence type="ECO:0000313" key="5">
    <source>
        <dbReference type="EMBL" id="GAU46973.1"/>
    </source>
</evidence>
<dbReference type="Proteomes" id="UP000242715">
    <property type="component" value="Unassembled WGS sequence"/>
</dbReference>
<accession>A0A2Z6NXM0</accession>
<protein>
    <recommendedName>
        <fullName evidence="4">Aldehyde dehydrogenase domain-containing protein</fullName>
    </recommendedName>
</protein>
<reference evidence="6" key="1">
    <citation type="journal article" date="2017" name="Front. Plant Sci.">
        <title>Climate Clever Clovers: New Paradigm to Reduce the Environmental Footprint of Ruminants by Breeding Low Methanogenic Forages Utilizing Haplotype Variation.</title>
        <authorList>
            <person name="Kaur P."/>
            <person name="Appels R."/>
            <person name="Bayer P.E."/>
            <person name="Keeble-Gagnere G."/>
            <person name="Wang J."/>
            <person name="Hirakawa H."/>
            <person name="Shirasawa K."/>
            <person name="Vercoe P."/>
            <person name="Stefanova K."/>
            <person name="Durmic Z."/>
            <person name="Nichols P."/>
            <person name="Revell C."/>
            <person name="Isobe S.N."/>
            <person name="Edwards D."/>
            <person name="Erskine W."/>
        </authorList>
    </citation>
    <scope>NUCLEOTIDE SEQUENCE [LARGE SCALE GENOMIC DNA]</scope>
    <source>
        <strain evidence="6">cv. Daliak</strain>
    </source>
</reference>
<dbReference type="InterPro" id="IPR029510">
    <property type="entry name" value="Ald_DH_CS_GLU"/>
</dbReference>
<dbReference type="PANTHER" id="PTHR11699">
    <property type="entry name" value="ALDEHYDE DEHYDROGENASE-RELATED"/>
    <property type="match status" value="1"/>
</dbReference>
<dbReference type="InterPro" id="IPR015590">
    <property type="entry name" value="Aldehyde_DH_dom"/>
</dbReference>
<evidence type="ECO:0000256" key="1">
    <source>
        <dbReference type="ARBA" id="ARBA00009986"/>
    </source>
</evidence>
<feature type="non-terminal residue" evidence="5">
    <location>
        <position position="1"/>
    </location>
</feature>
<feature type="domain" description="Aldehyde dehydrogenase" evidence="4">
    <location>
        <begin position="1"/>
        <end position="68"/>
    </location>
</feature>
<feature type="active site" evidence="2">
    <location>
        <position position="58"/>
    </location>
</feature>
<dbReference type="PROSITE" id="PS00687">
    <property type="entry name" value="ALDEHYDE_DEHYDR_GLU"/>
    <property type="match status" value="1"/>
</dbReference>
<evidence type="ECO:0000313" key="6">
    <source>
        <dbReference type="Proteomes" id="UP000242715"/>
    </source>
</evidence>
<dbReference type="AlphaFoldDB" id="A0A2Z6NXM0"/>
<name>A0A2Z6NXM0_TRISU</name>
<dbReference type="SUPFAM" id="SSF53720">
    <property type="entry name" value="ALDH-like"/>
    <property type="match status" value="1"/>
</dbReference>
<keyword evidence="6" id="KW-1185">Reference proteome</keyword>
<dbReference type="InterPro" id="IPR016162">
    <property type="entry name" value="Ald_DH_N"/>
</dbReference>
<organism evidence="5 6">
    <name type="scientific">Trifolium subterraneum</name>
    <name type="common">Subterranean clover</name>
    <dbReference type="NCBI Taxonomy" id="3900"/>
    <lineage>
        <taxon>Eukaryota</taxon>
        <taxon>Viridiplantae</taxon>
        <taxon>Streptophyta</taxon>
        <taxon>Embryophyta</taxon>
        <taxon>Tracheophyta</taxon>
        <taxon>Spermatophyta</taxon>
        <taxon>Magnoliopsida</taxon>
        <taxon>eudicotyledons</taxon>
        <taxon>Gunneridae</taxon>
        <taxon>Pentapetalae</taxon>
        <taxon>rosids</taxon>
        <taxon>fabids</taxon>
        <taxon>Fabales</taxon>
        <taxon>Fabaceae</taxon>
        <taxon>Papilionoideae</taxon>
        <taxon>50 kb inversion clade</taxon>
        <taxon>NPAAA clade</taxon>
        <taxon>Hologalegina</taxon>
        <taxon>IRL clade</taxon>
        <taxon>Trifolieae</taxon>
        <taxon>Trifolium</taxon>
    </lineage>
</organism>
<dbReference type="GO" id="GO:0016491">
    <property type="term" value="F:oxidoreductase activity"/>
    <property type="evidence" value="ECO:0007669"/>
    <property type="project" value="UniProtKB-KW"/>
</dbReference>
<dbReference type="OrthoDB" id="1669877at2759"/>
<proteinExistence type="inferred from homology"/>
<dbReference type="InterPro" id="IPR016161">
    <property type="entry name" value="Ald_DH/histidinol_DH"/>
</dbReference>
<evidence type="ECO:0000256" key="3">
    <source>
        <dbReference type="RuleBase" id="RU003345"/>
    </source>
</evidence>
<evidence type="ECO:0000259" key="4">
    <source>
        <dbReference type="Pfam" id="PF00171"/>
    </source>
</evidence>
<sequence length="80" mass="8131">AGIPDGVINALPGFGSTAGTAISSHMDIDAVSFTGSTETGRQVMQAAAMSNLKLVSLELGGKSPPIIEPIESYSKTSFGF</sequence>
<dbReference type="Gene3D" id="3.40.605.10">
    <property type="entry name" value="Aldehyde Dehydrogenase, Chain A, domain 1"/>
    <property type="match status" value="1"/>
</dbReference>
<evidence type="ECO:0000256" key="2">
    <source>
        <dbReference type="PROSITE-ProRule" id="PRU10007"/>
    </source>
</evidence>
<gene>
    <name evidence="5" type="ORF">TSUD_143150</name>
</gene>